<organism evidence="1 2">
    <name type="scientific">Caerostris extrusa</name>
    <name type="common">Bark spider</name>
    <name type="synonym">Caerostris bankana</name>
    <dbReference type="NCBI Taxonomy" id="172846"/>
    <lineage>
        <taxon>Eukaryota</taxon>
        <taxon>Metazoa</taxon>
        <taxon>Ecdysozoa</taxon>
        <taxon>Arthropoda</taxon>
        <taxon>Chelicerata</taxon>
        <taxon>Arachnida</taxon>
        <taxon>Araneae</taxon>
        <taxon>Araneomorphae</taxon>
        <taxon>Entelegynae</taxon>
        <taxon>Araneoidea</taxon>
        <taxon>Araneidae</taxon>
        <taxon>Caerostris</taxon>
    </lineage>
</organism>
<gene>
    <name evidence="1" type="ORF">CEXT_265191</name>
</gene>
<keyword evidence="2" id="KW-1185">Reference proteome</keyword>
<name>A0AAV4NA80_CAEEX</name>
<dbReference type="AlphaFoldDB" id="A0AAV4NA80"/>
<reference evidence="1 2" key="1">
    <citation type="submission" date="2021-06" db="EMBL/GenBank/DDBJ databases">
        <title>Caerostris extrusa draft genome.</title>
        <authorList>
            <person name="Kono N."/>
            <person name="Arakawa K."/>
        </authorList>
    </citation>
    <scope>NUCLEOTIDE SEQUENCE [LARGE SCALE GENOMIC DNA]</scope>
</reference>
<evidence type="ECO:0000313" key="1">
    <source>
        <dbReference type="EMBL" id="GIX80841.1"/>
    </source>
</evidence>
<comment type="caution">
    <text evidence="1">The sequence shown here is derived from an EMBL/GenBank/DDBJ whole genome shotgun (WGS) entry which is preliminary data.</text>
</comment>
<dbReference type="Proteomes" id="UP001054945">
    <property type="component" value="Unassembled WGS sequence"/>
</dbReference>
<evidence type="ECO:0000313" key="2">
    <source>
        <dbReference type="Proteomes" id="UP001054945"/>
    </source>
</evidence>
<dbReference type="EMBL" id="BPLR01003064">
    <property type="protein sequence ID" value="GIX80841.1"/>
    <property type="molecule type" value="Genomic_DNA"/>
</dbReference>
<accession>A0AAV4NA80</accession>
<protein>
    <submittedName>
        <fullName evidence="1">Uncharacterized protein</fullName>
    </submittedName>
</protein>
<proteinExistence type="predicted"/>
<sequence length="85" mass="9602">MQMKNVLKLSLLISSNNIVTSNIDKDEVLDASLQYQFTENNAQHPDKVLEFENNISSFLSQQDSSLILPTEASFIIDYISSLTFT</sequence>